<evidence type="ECO:0000313" key="2">
    <source>
        <dbReference type="Proteomes" id="UP000219439"/>
    </source>
</evidence>
<dbReference type="EMBL" id="OBEL01000001">
    <property type="protein sequence ID" value="SNZ07453.1"/>
    <property type="molecule type" value="Genomic_DNA"/>
</dbReference>
<gene>
    <name evidence="1" type="ORF">SAMN06265368_0976</name>
</gene>
<dbReference type="Proteomes" id="UP000219439">
    <property type="component" value="Unassembled WGS sequence"/>
</dbReference>
<name>A0A285NEY0_9HYPH</name>
<evidence type="ECO:0000313" key="1">
    <source>
        <dbReference type="EMBL" id="SNZ07453.1"/>
    </source>
</evidence>
<reference evidence="1 2" key="1">
    <citation type="submission" date="2017-09" db="EMBL/GenBank/DDBJ databases">
        <authorList>
            <person name="Ehlers B."/>
            <person name="Leendertz F.H."/>
        </authorList>
    </citation>
    <scope>NUCLEOTIDE SEQUENCE [LARGE SCALE GENOMIC DNA]</scope>
    <source>
        <strain evidence="1 2">DSM 18289</strain>
    </source>
</reference>
<keyword evidence="2" id="KW-1185">Reference proteome</keyword>
<sequence length="172" mass="19148">MKKQTASKSPIWILKSKFLIEFFSGCVAKPPDRFLKKQSCERRHQAGLSQICCVKICIKLMRFCHQRSVEIFFKLVRCREACAMALIQAHRRSGDMQNGSPTGRKECREKPSRACLCSAGKRQSVQRCGEPFFAQVSRGNEIPLVWLKAPGGLGRMECLLSGACAAGVLGLP</sequence>
<organism evidence="1 2">
    <name type="scientific">Cohaesibacter gelatinilyticus</name>
    <dbReference type="NCBI Taxonomy" id="372072"/>
    <lineage>
        <taxon>Bacteria</taxon>
        <taxon>Pseudomonadati</taxon>
        <taxon>Pseudomonadota</taxon>
        <taxon>Alphaproteobacteria</taxon>
        <taxon>Hyphomicrobiales</taxon>
        <taxon>Cohaesibacteraceae</taxon>
    </lineage>
</organism>
<dbReference type="AlphaFoldDB" id="A0A285NEY0"/>
<proteinExistence type="predicted"/>
<protein>
    <submittedName>
        <fullName evidence="1">Uncharacterized protein</fullName>
    </submittedName>
</protein>
<accession>A0A285NEY0</accession>